<evidence type="ECO:0000256" key="3">
    <source>
        <dbReference type="ARBA" id="ARBA00022692"/>
    </source>
</evidence>
<keyword evidence="6" id="KW-0472">Membrane</keyword>
<keyword evidence="3" id="KW-0812">Transmembrane</keyword>
<dbReference type="AlphaFoldDB" id="A0A6A1WGS0"/>
<keyword evidence="5" id="KW-1133">Transmembrane helix</keyword>
<organism evidence="7 8">
    <name type="scientific">Morella rubra</name>
    <name type="common">Chinese bayberry</name>
    <dbReference type="NCBI Taxonomy" id="262757"/>
    <lineage>
        <taxon>Eukaryota</taxon>
        <taxon>Viridiplantae</taxon>
        <taxon>Streptophyta</taxon>
        <taxon>Embryophyta</taxon>
        <taxon>Tracheophyta</taxon>
        <taxon>Spermatophyta</taxon>
        <taxon>Magnoliopsida</taxon>
        <taxon>eudicotyledons</taxon>
        <taxon>Gunneridae</taxon>
        <taxon>Pentapetalae</taxon>
        <taxon>rosids</taxon>
        <taxon>fabids</taxon>
        <taxon>Fagales</taxon>
        <taxon>Myricaceae</taxon>
        <taxon>Morella</taxon>
    </lineage>
</organism>
<accession>A0A6A1WGS0</accession>
<evidence type="ECO:0000256" key="5">
    <source>
        <dbReference type="ARBA" id="ARBA00022989"/>
    </source>
</evidence>
<evidence type="ECO:0000256" key="1">
    <source>
        <dbReference type="ARBA" id="ARBA00004167"/>
    </source>
</evidence>
<keyword evidence="4" id="KW-0677">Repeat</keyword>
<dbReference type="Proteomes" id="UP000516437">
    <property type="component" value="Chromosome 2"/>
</dbReference>
<gene>
    <name evidence="7" type="ORF">CJ030_MR2G019390</name>
</gene>
<dbReference type="SUPFAM" id="SSF52047">
    <property type="entry name" value="RNI-like"/>
    <property type="match status" value="1"/>
</dbReference>
<keyword evidence="8" id="KW-1185">Reference proteome</keyword>
<dbReference type="GO" id="GO:0016020">
    <property type="term" value="C:membrane"/>
    <property type="evidence" value="ECO:0007669"/>
    <property type="project" value="UniProtKB-SubCell"/>
</dbReference>
<comment type="subcellular location">
    <subcellularLocation>
        <location evidence="1">Membrane</location>
        <topology evidence="1">Single-pass membrane protein</topology>
    </subcellularLocation>
</comment>
<dbReference type="FunFam" id="3.80.10.10:FF:000095">
    <property type="entry name" value="LRR receptor-like serine/threonine-protein kinase GSO1"/>
    <property type="match status" value="2"/>
</dbReference>
<dbReference type="InterPro" id="IPR001611">
    <property type="entry name" value="Leu-rich_rpt"/>
</dbReference>
<sequence length="528" mass="59282">MLSRVDLSYCSFSGPIPSTLTSLTQLVYLAMQYNNFTGPIPSFSMAKNLTEIHLVGNRLTGQITCNRWEELVNLKILDLNDNLLEGSIPSSLFSLPSLQYLFLGYNRFSGQVDEIFNISAVQFFEIDLSGNNLEGPIPMSLFDLPHLEYLSLSSNNFNGSFQLNLIFQLFRSLLILDLSANNLSIECSQTNFSLFSSVLPPITLRLAFSKLNSFPDCLRNQSNLLSLDLSNNHIQGEIPKWVWELPYLRYLNLSFNNLVNREQYLLNSSSLDFLDLRSNQLQGPLPVFTSHFLYLDLSRNNFSSTIPASIGNFLADAYTFSVSSNKLYGSIPESICNATNLLLLDLSDNSISGSIPQCLIGMSETLNVLSLRRNNLTGIVSDTFPSSCRLEVLALNGNQLEGELPKSLANCTFLKVLDVGNNRIEESFPCYLKDMSRLRILMLGFNKFYGPIGCPGQNATWPMLQIIHLASNNFSGKLPTNGFFNWMPMMGDDGRGDQSYQMNEFSNYALTPFIIPREYYQGCDTSYP</sequence>
<dbReference type="InterPro" id="IPR052941">
    <property type="entry name" value="StomDev_PlantInt_Reg"/>
</dbReference>
<protein>
    <submittedName>
        <fullName evidence="7">Receptor-like protein 12</fullName>
    </submittedName>
</protein>
<evidence type="ECO:0000256" key="2">
    <source>
        <dbReference type="ARBA" id="ARBA00022614"/>
    </source>
</evidence>
<evidence type="ECO:0000313" key="8">
    <source>
        <dbReference type="Proteomes" id="UP000516437"/>
    </source>
</evidence>
<dbReference type="SUPFAM" id="SSF52058">
    <property type="entry name" value="L domain-like"/>
    <property type="match status" value="1"/>
</dbReference>
<dbReference type="EMBL" id="RXIC02000020">
    <property type="protein sequence ID" value="KAB1224401.1"/>
    <property type="molecule type" value="Genomic_DNA"/>
</dbReference>
<dbReference type="Pfam" id="PF13855">
    <property type="entry name" value="LRR_8"/>
    <property type="match status" value="3"/>
</dbReference>
<reference evidence="7 8" key="1">
    <citation type="journal article" date="2019" name="Plant Biotechnol. J.">
        <title>The red bayberry genome and genetic basis of sex determination.</title>
        <authorList>
            <person name="Jia H.M."/>
            <person name="Jia H.J."/>
            <person name="Cai Q.L."/>
            <person name="Wang Y."/>
            <person name="Zhao H.B."/>
            <person name="Yang W.F."/>
            <person name="Wang G.Y."/>
            <person name="Li Y.H."/>
            <person name="Zhan D.L."/>
            <person name="Shen Y.T."/>
            <person name="Niu Q.F."/>
            <person name="Chang L."/>
            <person name="Qiu J."/>
            <person name="Zhao L."/>
            <person name="Xie H.B."/>
            <person name="Fu W.Y."/>
            <person name="Jin J."/>
            <person name="Li X.W."/>
            <person name="Jiao Y."/>
            <person name="Zhou C.C."/>
            <person name="Tu T."/>
            <person name="Chai C.Y."/>
            <person name="Gao J.L."/>
            <person name="Fan L.J."/>
            <person name="van de Weg E."/>
            <person name="Wang J.Y."/>
            <person name="Gao Z.S."/>
        </authorList>
    </citation>
    <scope>NUCLEOTIDE SEQUENCE [LARGE SCALE GENOMIC DNA]</scope>
    <source>
        <tissue evidence="7">Leaves</tissue>
    </source>
</reference>
<dbReference type="InterPro" id="IPR032675">
    <property type="entry name" value="LRR_dom_sf"/>
</dbReference>
<dbReference type="Pfam" id="PF13516">
    <property type="entry name" value="LRR_6"/>
    <property type="match status" value="1"/>
</dbReference>
<dbReference type="PANTHER" id="PTHR48004:SF59">
    <property type="entry name" value="LEUCINE-RICH REPEAT-CONTAINING N-TERMINAL PLANT-TYPE DOMAIN-CONTAINING PROTEIN"/>
    <property type="match status" value="1"/>
</dbReference>
<keyword evidence="7" id="KW-0675">Receptor</keyword>
<dbReference type="OrthoDB" id="1394818at2759"/>
<proteinExistence type="predicted"/>
<keyword evidence="2" id="KW-0433">Leucine-rich repeat</keyword>
<evidence type="ECO:0000256" key="4">
    <source>
        <dbReference type="ARBA" id="ARBA00022737"/>
    </source>
</evidence>
<comment type="caution">
    <text evidence="7">The sequence shown here is derived from an EMBL/GenBank/DDBJ whole genome shotgun (WGS) entry which is preliminary data.</text>
</comment>
<evidence type="ECO:0000313" key="7">
    <source>
        <dbReference type="EMBL" id="KAB1224401.1"/>
    </source>
</evidence>
<name>A0A6A1WGS0_9ROSI</name>
<dbReference type="Gene3D" id="3.80.10.10">
    <property type="entry name" value="Ribonuclease Inhibitor"/>
    <property type="match status" value="3"/>
</dbReference>
<dbReference type="PANTHER" id="PTHR48004">
    <property type="entry name" value="OS01G0149700 PROTEIN"/>
    <property type="match status" value="1"/>
</dbReference>
<evidence type="ECO:0000256" key="6">
    <source>
        <dbReference type="ARBA" id="ARBA00023136"/>
    </source>
</evidence>
<dbReference type="Pfam" id="PF00560">
    <property type="entry name" value="LRR_1"/>
    <property type="match status" value="4"/>
</dbReference>